<dbReference type="RefSeq" id="WP_127190876.1">
    <property type="nucleotide sequence ID" value="NZ_RZNY01000003.1"/>
</dbReference>
<dbReference type="EMBL" id="RZNY01000003">
    <property type="protein sequence ID" value="RUT47677.1"/>
    <property type="molecule type" value="Genomic_DNA"/>
</dbReference>
<proteinExistence type="predicted"/>
<dbReference type="PROSITE" id="PS51257">
    <property type="entry name" value="PROKAR_LIPOPROTEIN"/>
    <property type="match status" value="1"/>
</dbReference>
<reference evidence="1 2" key="1">
    <citation type="submission" date="2018-12" db="EMBL/GenBank/DDBJ databases">
        <authorList>
            <person name="Sun L."/>
            <person name="Chen Z."/>
        </authorList>
    </citation>
    <scope>NUCLEOTIDE SEQUENCE [LARGE SCALE GENOMIC DNA]</scope>
    <source>
        <strain evidence="1 2">DSM 15890</strain>
    </source>
</reference>
<dbReference type="Proteomes" id="UP000279446">
    <property type="component" value="Unassembled WGS sequence"/>
</dbReference>
<name>A0A3S1KAI7_9BACL</name>
<dbReference type="AlphaFoldDB" id="A0A3S1KAI7"/>
<comment type="caution">
    <text evidence="1">The sequence shown here is derived from an EMBL/GenBank/DDBJ whole genome shotgun (WGS) entry which is preliminary data.</text>
</comment>
<evidence type="ECO:0000313" key="1">
    <source>
        <dbReference type="EMBL" id="RUT47677.1"/>
    </source>
</evidence>
<accession>A0A3S1KAI7</accession>
<gene>
    <name evidence="1" type="ORF">EJP82_04660</name>
</gene>
<dbReference type="OrthoDB" id="2678813at2"/>
<keyword evidence="2" id="KW-1185">Reference proteome</keyword>
<evidence type="ECO:0008006" key="3">
    <source>
        <dbReference type="Google" id="ProtNLM"/>
    </source>
</evidence>
<sequence>MKQRWVLQVIVMMFGCTLLLASLSWLSTQGDKAGGAYTVFAEEQPAMLTNDNLVEGLSALELPTRIGKVNLNRSILSVDLKVTEDDFDAAKLYQGMAELISFSMERTSNVDQLLLRLVAEDKWLGTRYLLLAADVRRGQWPETALENLRNVGNKEIPKELQTWFRMTETHLWKSKFRDL</sequence>
<protein>
    <recommendedName>
        <fullName evidence="3">DUF4825 domain-containing protein</fullName>
    </recommendedName>
</protein>
<organism evidence="1 2">
    <name type="scientific">Paenibacillus anaericanus</name>
    <dbReference type="NCBI Taxonomy" id="170367"/>
    <lineage>
        <taxon>Bacteria</taxon>
        <taxon>Bacillati</taxon>
        <taxon>Bacillota</taxon>
        <taxon>Bacilli</taxon>
        <taxon>Bacillales</taxon>
        <taxon>Paenibacillaceae</taxon>
        <taxon>Paenibacillus</taxon>
    </lineage>
</organism>
<evidence type="ECO:0000313" key="2">
    <source>
        <dbReference type="Proteomes" id="UP000279446"/>
    </source>
</evidence>